<evidence type="ECO:0000313" key="8">
    <source>
        <dbReference type="Proteomes" id="UP000552954"/>
    </source>
</evidence>
<sequence length="230" mass="25893">MDKSPVQGRPTARRGPHAPGKAPRADGASTRALILEAARRRLVEGGYANLNVREIAADAGVNHALIGYHFHGKQQLVLAVLDEANNRLLERQGRMYDASATASDKWRQACDFYDDDLRSGFVKLLMELMGASFHDPELRREFTPRMLAWHRLIEEEVAEFIRASGLKLPVSARAISAWIGWFWMGMEASMALDIPEEEGHQREALQAVATLLRHVERGTAARRESSRRRK</sequence>
<dbReference type="AlphaFoldDB" id="A0A849KAM7"/>
<evidence type="ECO:0000256" key="5">
    <source>
        <dbReference type="SAM" id="MobiDB-lite"/>
    </source>
</evidence>
<dbReference type="SUPFAM" id="SSF48498">
    <property type="entry name" value="Tetracyclin repressor-like, C-terminal domain"/>
    <property type="match status" value="1"/>
</dbReference>
<dbReference type="InterPro" id="IPR001647">
    <property type="entry name" value="HTH_TetR"/>
</dbReference>
<dbReference type="InterPro" id="IPR036271">
    <property type="entry name" value="Tet_transcr_reg_TetR-rel_C_sf"/>
</dbReference>
<dbReference type="RefSeq" id="WP_171563691.1">
    <property type="nucleotide sequence ID" value="NZ_JABFCS010000002.1"/>
</dbReference>
<evidence type="ECO:0000256" key="3">
    <source>
        <dbReference type="ARBA" id="ARBA00023163"/>
    </source>
</evidence>
<name>A0A849KAM7_9BURK</name>
<dbReference type="Gene3D" id="1.10.357.10">
    <property type="entry name" value="Tetracycline Repressor, domain 2"/>
    <property type="match status" value="1"/>
</dbReference>
<reference evidence="7 8" key="2">
    <citation type="submission" date="2020-06" db="EMBL/GenBank/DDBJ databases">
        <title>Ramlibacter rhizophilus sp. nov., isolated from rhizosphere soil of national flower Mugunghwa from South Korea.</title>
        <authorList>
            <person name="Zheng-Fei Y."/>
            <person name="Huan T."/>
        </authorList>
    </citation>
    <scope>NUCLEOTIDE SEQUENCE [LARGE SCALE GENOMIC DNA]</scope>
    <source>
        <strain evidence="7 8">B156</strain>
    </source>
</reference>
<keyword evidence="2 4" id="KW-0238">DNA-binding</keyword>
<dbReference type="Gene3D" id="1.10.10.60">
    <property type="entry name" value="Homeodomain-like"/>
    <property type="match status" value="1"/>
</dbReference>
<dbReference type="PROSITE" id="PS50977">
    <property type="entry name" value="HTH_TETR_2"/>
    <property type="match status" value="1"/>
</dbReference>
<protein>
    <submittedName>
        <fullName evidence="7">TetR/AcrR family transcriptional regulator</fullName>
    </submittedName>
</protein>
<dbReference type="GO" id="GO:0000976">
    <property type="term" value="F:transcription cis-regulatory region binding"/>
    <property type="evidence" value="ECO:0007669"/>
    <property type="project" value="TreeGrafter"/>
</dbReference>
<proteinExistence type="predicted"/>
<dbReference type="InterPro" id="IPR009057">
    <property type="entry name" value="Homeodomain-like_sf"/>
</dbReference>
<feature type="DNA-binding region" description="H-T-H motif" evidence="4">
    <location>
        <begin position="51"/>
        <end position="70"/>
    </location>
</feature>
<dbReference type="InterPro" id="IPR050109">
    <property type="entry name" value="HTH-type_TetR-like_transc_reg"/>
</dbReference>
<dbReference type="SUPFAM" id="SSF46689">
    <property type="entry name" value="Homeodomain-like"/>
    <property type="match status" value="1"/>
</dbReference>
<dbReference type="GO" id="GO:0003700">
    <property type="term" value="F:DNA-binding transcription factor activity"/>
    <property type="evidence" value="ECO:0007669"/>
    <property type="project" value="TreeGrafter"/>
</dbReference>
<gene>
    <name evidence="7" type="ORF">HK415_22820</name>
</gene>
<keyword evidence="3" id="KW-0804">Transcription</keyword>
<organism evidence="7 8">
    <name type="scientific">Ramlibacter montanisoli</name>
    <dbReference type="NCBI Taxonomy" id="2732512"/>
    <lineage>
        <taxon>Bacteria</taxon>
        <taxon>Pseudomonadati</taxon>
        <taxon>Pseudomonadota</taxon>
        <taxon>Betaproteobacteria</taxon>
        <taxon>Burkholderiales</taxon>
        <taxon>Comamonadaceae</taxon>
        <taxon>Ramlibacter</taxon>
    </lineage>
</organism>
<feature type="domain" description="HTH tetR-type" evidence="6">
    <location>
        <begin position="28"/>
        <end position="88"/>
    </location>
</feature>
<accession>A0A849KAM7</accession>
<keyword evidence="1" id="KW-0805">Transcription regulation</keyword>
<evidence type="ECO:0000256" key="2">
    <source>
        <dbReference type="ARBA" id="ARBA00023125"/>
    </source>
</evidence>
<keyword evidence="8" id="KW-1185">Reference proteome</keyword>
<evidence type="ECO:0000256" key="4">
    <source>
        <dbReference type="PROSITE-ProRule" id="PRU00335"/>
    </source>
</evidence>
<feature type="region of interest" description="Disordered" evidence="5">
    <location>
        <begin position="1"/>
        <end position="29"/>
    </location>
</feature>
<reference evidence="7 8" key="1">
    <citation type="submission" date="2020-05" db="EMBL/GenBank/DDBJ databases">
        <authorList>
            <person name="Khan S.A."/>
            <person name="Jeon C.O."/>
            <person name="Chun B.H."/>
        </authorList>
    </citation>
    <scope>NUCLEOTIDE SEQUENCE [LARGE SCALE GENOMIC DNA]</scope>
    <source>
        <strain evidence="7 8">B156</strain>
    </source>
</reference>
<evidence type="ECO:0000256" key="1">
    <source>
        <dbReference type="ARBA" id="ARBA00023015"/>
    </source>
</evidence>
<dbReference type="Pfam" id="PF00440">
    <property type="entry name" value="TetR_N"/>
    <property type="match status" value="1"/>
</dbReference>
<comment type="caution">
    <text evidence="7">The sequence shown here is derived from an EMBL/GenBank/DDBJ whole genome shotgun (WGS) entry which is preliminary data.</text>
</comment>
<dbReference type="PANTHER" id="PTHR30055">
    <property type="entry name" value="HTH-TYPE TRANSCRIPTIONAL REGULATOR RUTR"/>
    <property type="match status" value="1"/>
</dbReference>
<evidence type="ECO:0000259" key="6">
    <source>
        <dbReference type="PROSITE" id="PS50977"/>
    </source>
</evidence>
<dbReference type="PRINTS" id="PR00455">
    <property type="entry name" value="HTHTETR"/>
</dbReference>
<dbReference type="EMBL" id="JABFCS010000002">
    <property type="protein sequence ID" value="NNU45382.1"/>
    <property type="molecule type" value="Genomic_DNA"/>
</dbReference>
<dbReference type="Proteomes" id="UP000552954">
    <property type="component" value="Unassembled WGS sequence"/>
</dbReference>
<evidence type="ECO:0000313" key="7">
    <source>
        <dbReference type="EMBL" id="NNU45382.1"/>
    </source>
</evidence>
<dbReference type="PANTHER" id="PTHR30055:SF234">
    <property type="entry name" value="HTH-TYPE TRANSCRIPTIONAL REGULATOR BETI"/>
    <property type="match status" value="1"/>
</dbReference>